<gene>
    <name evidence="1" type="ORF">LCGC14_2229440</name>
</gene>
<feature type="non-terminal residue" evidence="1">
    <location>
        <position position="1"/>
    </location>
</feature>
<accession>A0A0F9G3W5</accession>
<evidence type="ECO:0000313" key="1">
    <source>
        <dbReference type="EMBL" id="KKL58032.1"/>
    </source>
</evidence>
<protein>
    <submittedName>
        <fullName evidence="1">Uncharacterized protein</fullName>
    </submittedName>
</protein>
<proteinExistence type="predicted"/>
<comment type="caution">
    <text evidence="1">The sequence shown here is derived from an EMBL/GenBank/DDBJ whole genome shotgun (WGS) entry which is preliminary data.</text>
</comment>
<name>A0A0F9G3W5_9ZZZZ</name>
<organism evidence="1">
    <name type="scientific">marine sediment metagenome</name>
    <dbReference type="NCBI Taxonomy" id="412755"/>
    <lineage>
        <taxon>unclassified sequences</taxon>
        <taxon>metagenomes</taxon>
        <taxon>ecological metagenomes</taxon>
    </lineage>
</organism>
<dbReference type="EMBL" id="LAZR01029959">
    <property type="protein sequence ID" value="KKL58032.1"/>
    <property type="molecule type" value="Genomic_DNA"/>
</dbReference>
<dbReference type="AlphaFoldDB" id="A0A0F9G3W5"/>
<reference evidence="1" key="1">
    <citation type="journal article" date="2015" name="Nature">
        <title>Complex archaea that bridge the gap between prokaryotes and eukaryotes.</title>
        <authorList>
            <person name="Spang A."/>
            <person name="Saw J.H."/>
            <person name="Jorgensen S.L."/>
            <person name="Zaremba-Niedzwiedzka K."/>
            <person name="Martijn J."/>
            <person name="Lind A.E."/>
            <person name="van Eijk R."/>
            <person name="Schleper C."/>
            <person name="Guy L."/>
            <person name="Ettema T.J."/>
        </authorList>
    </citation>
    <scope>NUCLEOTIDE SEQUENCE</scope>
</reference>
<sequence length="374" mass="40439">SATSVATFNAGLQIGDVRITQNYPKANKVLVYGKSEGETRIVSNYPTYGRDASSQSTYGVITLTIRDPKITTQAQANILADAEVARLKDPIKVYDFDIFNPNQSLVSGDVVTINALSQGVSNEDVRIVAIERGVNRGEEYLTLQVVNETYSRLTKTSDYLMAQIEKNFREQQTYDGYSDEYSNQNINTNIAQDISFYLTEDIIPALTADFNGFSIRGIPALRGTGSGPANYINIDSSLDLQNSQKIVQLPNPSFAQDAATKAYVDGAIGKVWAASGTDFIALNSSTEYATYSITTGNANTATLFGTAYVCPVHLPNGATITGVVVYGNSTSENWALRKGTHQSATISSIATATIETEDTSISGNPVNNSTNYYF</sequence>